<dbReference type="EMBL" id="JAGSPN010000012">
    <property type="protein sequence ID" value="MBR7783502.1"/>
    <property type="molecule type" value="Genomic_DNA"/>
</dbReference>
<dbReference type="Proteomes" id="UP000680067">
    <property type="component" value="Unassembled WGS sequence"/>
</dbReference>
<feature type="region of interest" description="Disordered" evidence="5">
    <location>
        <begin position="1"/>
        <end position="20"/>
    </location>
</feature>
<dbReference type="InterPro" id="IPR036061">
    <property type="entry name" value="CheW-like_dom_sf"/>
</dbReference>
<dbReference type="Pfam" id="PF01584">
    <property type="entry name" value="CheW"/>
    <property type="match status" value="1"/>
</dbReference>
<gene>
    <name evidence="7" type="ORF">KDM89_15260</name>
</gene>
<dbReference type="PANTHER" id="PTHR22617:SF45">
    <property type="entry name" value="CHEMOTAXIS PROTEIN CHEW"/>
    <property type="match status" value="1"/>
</dbReference>
<evidence type="ECO:0000259" key="6">
    <source>
        <dbReference type="PROSITE" id="PS50851"/>
    </source>
</evidence>
<evidence type="ECO:0000256" key="4">
    <source>
        <dbReference type="ARBA" id="ARBA00022500"/>
    </source>
</evidence>
<dbReference type="SMART" id="SM00260">
    <property type="entry name" value="CheW"/>
    <property type="match status" value="1"/>
</dbReference>
<dbReference type="RefSeq" id="WP_212688780.1">
    <property type="nucleotide sequence ID" value="NZ_CAXBSD010000426.1"/>
</dbReference>
<dbReference type="SUPFAM" id="SSF50341">
    <property type="entry name" value="CheW-like"/>
    <property type="match status" value="1"/>
</dbReference>
<dbReference type="InterPro" id="IPR039315">
    <property type="entry name" value="CheW"/>
</dbReference>
<dbReference type="PANTHER" id="PTHR22617">
    <property type="entry name" value="CHEMOTAXIS SENSOR HISTIDINE KINASE-RELATED"/>
    <property type="match status" value="1"/>
</dbReference>
<evidence type="ECO:0000256" key="1">
    <source>
        <dbReference type="ARBA" id="ARBA00004496"/>
    </source>
</evidence>
<dbReference type="InterPro" id="IPR002545">
    <property type="entry name" value="CheW-lke_dom"/>
</dbReference>
<evidence type="ECO:0000256" key="2">
    <source>
        <dbReference type="ARBA" id="ARBA00021483"/>
    </source>
</evidence>
<comment type="caution">
    <text evidence="7">The sequence shown here is derived from an EMBL/GenBank/DDBJ whole genome shotgun (WGS) entry which is preliminary data.</text>
</comment>
<feature type="domain" description="CheW-like" evidence="6">
    <location>
        <begin position="23"/>
        <end position="163"/>
    </location>
</feature>
<dbReference type="Gene3D" id="2.30.30.40">
    <property type="entry name" value="SH3 Domains"/>
    <property type="match status" value="1"/>
</dbReference>
<dbReference type="PROSITE" id="PS50851">
    <property type="entry name" value="CHEW"/>
    <property type="match status" value="1"/>
</dbReference>
<accession>A0A941DPU8</accession>
<keyword evidence="3" id="KW-0963">Cytoplasm</keyword>
<evidence type="ECO:0000313" key="7">
    <source>
        <dbReference type="EMBL" id="MBR7783502.1"/>
    </source>
</evidence>
<protein>
    <recommendedName>
        <fullName evidence="2">Chemotaxis protein CheW</fullName>
    </recommendedName>
</protein>
<dbReference type="FunFam" id="2.40.50.180:FF:000002">
    <property type="entry name" value="Chemotaxis protein CheW"/>
    <property type="match status" value="1"/>
</dbReference>
<dbReference type="AlphaFoldDB" id="A0A941DPU8"/>
<feature type="compositionally biased region" description="Polar residues" evidence="5">
    <location>
        <begin position="1"/>
        <end position="11"/>
    </location>
</feature>
<dbReference type="Gene3D" id="2.40.50.180">
    <property type="entry name" value="CheA-289, Domain 4"/>
    <property type="match status" value="1"/>
</dbReference>
<dbReference type="GO" id="GO:0006935">
    <property type="term" value="P:chemotaxis"/>
    <property type="evidence" value="ECO:0007669"/>
    <property type="project" value="UniProtKB-KW"/>
</dbReference>
<evidence type="ECO:0000256" key="5">
    <source>
        <dbReference type="SAM" id="MobiDB-lite"/>
    </source>
</evidence>
<keyword evidence="4" id="KW-0145">Chemotaxis</keyword>
<sequence>MLNSTASTANAHNDDHHAGSSKTSEYLAFRLGKEEYGIDIQLVQEIRGYESVTRIANAPDFMKGVMNLRGVIVPIIDLRIKFELGEPTYDSFTVVIILHIENTIVGIVVDSVSDVINLNDQQVKPAPELGSTIDSSFLRGLAPLDQRMVILIDIALLMKTPDMGLQFGQK</sequence>
<reference evidence="7" key="1">
    <citation type="submission" date="2021-04" db="EMBL/GenBank/DDBJ databases">
        <title>novel species isolated from subtropical streams in China.</title>
        <authorList>
            <person name="Lu H."/>
        </authorList>
    </citation>
    <scope>NUCLEOTIDE SEQUENCE</scope>
    <source>
        <strain evidence="7">LFS511W</strain>
    </source>
</reference>
<dbReference type="CDD" id="cd00732">
    <property type="entry name" value="CheW"/>
    <property type="match status" value="1"/>
</dbReference>
<name>A0A941DPU8_9BURK</name>
<evidence type="ECO:0000256" key="3">
    <source>
        <dbReference type="ARBA" id="ARBA00022490"/>
    </source>
</evidence>
<dbReference type="GO" id="GO:0007165">
    <property type="term" value="P:signal transduction"/>
    <property type="evidence" value="ECO:0007669"/>
    <property type="project" value="InterPro"/>
</dbReference>
<organism evidence="7 8">
    <name type="scientific">Undibacterium luofuense</name>
    <dbReference type="NCBI Taxonomy" id="2828733"/>
    <lineage>
        <taxon>Bacteria</taxon>
        <taxon>Pseudomonadati</taxon>
        <taxon>Pseudomonadota</taxon>
        <taxon>Betaproteobacteria</taxon>
        <taxon>Burkholderiales</taxon>
        <taxon>Oxalobacteraceae</taxon>
        <taxon>Undibacterium</taxon>
    </lineage>
</organism>
<proteinExistence type="predicted"/>
<keyword evidence="8" id="KW-1185">Reference proteome</keyword>
<comment type="subcellular location">
    <subcellularLocation>
        <location evidence="1">Cytoplasm</location>
    </subcellularLocation>
</comment>
<dbReference type="GO" id="GO:0005829">
    <property type="term" value="C:cytosol"/>
    <property type="evidence" value="ECO:0007669"/>
    <property type="project" value="TreeGrafter"/>
</dbReference>
<evidence type="ECO:0000313" key="8">
    <source>
        <dbReference type="Proteomes" id="UP000680067"/>
    </source>
</evidence>